<reference evidence="1" key="1">
    <citation type="journal article" date="2021" name="Proc. Natl. Acad. Sci. U.S.A.">
        <title>A Catalog of Tens of Thousands of Viruses from Human Metagenomes Reveals Hidden Associations with Chronic Diseases.</title>
        <authorList>
            <person name="Tisza M.J."/>
            <person name="Buck C.B."/>
        </authorList>
    </citation>
    <scope>NUCLEOTIDE SEQUENCE</scope>
    <source>
        <strain evidence="1">Cteo515</strain>
    </source>
</reference>
<protein>
    <submittedName>
        <fullName evidence="1">Uncharacterized protein</fullName>
    </submittedName>
</protein>
<sequence length="37" mass="4108">MNLELSTILLSVSPTGTANRCKVFYIVGTYVDVFLLE</sequence>
<accession>A0A8S5LBE0</accession>
<proteinExistence type="predicted"/>
<organism evidence="1">
    <name type="scientific">Myoviridae sp. cteo515</name>
    <dbReference type="NCBI Taxonomy" id="2823550"/>
    <lineage>
        <taxon>Viruses</taxon>
        <taxon>Duplodnaviria</taxon>
        <taxon>Heunggongvirae</taxon>
        <taxon>Uroviricota</taxon>
        <taxon>Caudoviricetes</taxon>
    </lineage>
</organism>
<name>A0A8S5LBE0_9CAUD</name>
<evidence type="ECO:0000313" key="1">
    <source>
        <dbReference type="EMBL" id="DAD67282.1"/>
    </source>
</evidence>
<dbReference type="EMBL" id="BK014673">
    <property type="protein sequence ID" value="DAD67282.1"/>
    <property type="molecule type" value="Genomic_DNA"/>
</dbReference>